<keyword evidence="1" id="KW-1133">Transmembrane helix</keyword>
<feature type="transmembrane region" description="Helical" evidence="1">
    <location>
        <begin position="350"/>
        <end position="369"/>
    </location>
</feature>
<dbReference type="Gene3D" id="3.40.50.1820">
    <property type="entry name" value="alpha/beta hydrolase"/>
    <property type="match status" value="1"/>
</dbReference>
<gene>
    <name evidence="3" type="ORF">BRAN1462_LOCUS19971</name>
</gene>
<keyword evidence="1" id="KW-0472">Membrane</keyword>
<feature type="transmembrane region" description="Helical" evidence="1">
    <location>
        <begin position="244"/>
        <end position="270"/>
    </location>
</feature>
<evidence type="ECO:0000313" key="3">
    <source>
        <dbReference type="EMBL" id="CAD9552616.1"/>
    </source>
</evidence>
<dbReference type="EMBL" id="HBGW01031624">
    <property type="protein sequence ID" value="CAD9552616.1"/>
    <property type="molecule type" value="Transcribed_RNA"/>
</dbReference>
<sequence length="907" mass="99913">MESALYVVAPRPRRPRRLSRTYTPLSRNHSMALTPTSGRDLTSDVSRGVSNDAMWARMLTAPPSDLPSPATPWRRGSQANFPGRAMSVIDQVEEDMTKALDDLETEAHQQQLQSRSKIVRCLCRLVGGRQPTPDGEDLAEPLLSNGGEDGLGRPLGFAKMNFARLLQRSLDNAMDAAEHEGVDADLLAQKVRVALEAVQRAHSPTSLISVIREVRRSVPGDMDPFEDKPLLSAYMCSLRIRWSYFFMFALILALALFSGEITEVFFAVFAVNTGPYLEHPEDLIPAGTEAWFEFWLLPFAVMLLALVGDEMSDLVLDAFDRPPLIWSLALVLAALQRDRKWAPAMRTCQLFDVAFIFLTEGIPLLNAMWCKLLGVGFWHGYMQGGLFAAFVATGITLFAEISISIHDVDGSDGQKAFRHVYHVLDKHKIFPGILSSRYDVFRAHFELVSRPPIGFAGCTASSELLRDTWRALRFLVHAVPGVVKQSNNRLAFCTMVLWTCVSVLAMWGLPVIASAVAMMLTVAILSIKMTMNFPQVTGPFYNVVLIFFLCVAIGLEAGTAFSITAEHITPLMMSDGFSAVHWRTGQQGRRRLPSVWLGNASAKSPYAICRMSWGSRDARLSALDVAALAWVAYEPDCAVMAELLRASFAQLGRSAPFMEACSPYDALPRWVSFYFPPSRPGGQGTRVFAVKGTSTWRDIYTDTKLFATIQVLQAFSKVVPILSLLPEKLVQNIVGRARTRGGGERHLWEDLERTVHAFQQRVFKEVSWRQAEVVLTGHSLGGCVAQIVASRLQLPALVFSAPGVVFSALRFGLPVERARHVMVVAPDGDMVAKVDRQAGVVQNIACHGLDGLPASAGACHSLLRTSCELWRACGDDRGRDFSDTCDPYIGPDPRFGQALGGGADSAW</sequence>
<protein>
    <recommendedName>
        <fullName evidence="2">Fungal lipase-type domain-containing protein</fullName>
    </recommendedName>
</protein>
<feature type="transmembrane region" description="Helical" evidence="1">
    <location>
        <begin position="290"/>
        <end position="307"/>
    </location>
</feature>
<reference evidence="3" key="1">
    <citation type="submission" date="2021-01" db="EMBL/GenBank/DDBJ databases">
        <authorList>
            <person name="Corre E."/>
            <person name="Pelletier E."/>
            <person name="Niang G."/>
            <person name="Scheremetjew M."/>
            <person name="Finn R."/>
            <person name="Kale V."/>
            <person name="Holt S."/>
            <person name="Cochrane G."/>
            <person name="Meng A."/>
            <person name="Brown T."/>
            <person name="Cohen L."/>
        </authorList>
    </citation>
    <scope>NUCLEOTIDE SEQUENCE</scope>
    <source>
        <strain evidence="3">RCC3387</strain>
    </source>
</reference>
<organism evidence="3">
    <name type="scientific">Zooxanthella nutricula</name>
    <dbReference type="NCBI Taxonomy" id="1333877"/>
    <lineage>
        <taxon>Eukaryota</taxon>
        <taxon>Sar</taxon>
        <taxon>Alveolata</taxon>
        <taxon>Dinophyceae</taxon>
        <taxon>Peridiniales</taxon>
        <taxon>Peridiniales incertae sedis</taxon>
        <taxon>Zooxanthella</taxon>
    </lineage>
</organism>
<dbReference type="GO" id="GO:0006629">
    <property type="term" value="P:lipid metabolic process"/>
    <property type="evidence" value="ECO:0007669"/>
    <property type="project" value="InterPro"/>
</dbReference>
<name>A0A7S2NQH0_9DINO</name>
<dbReference type="SUPFAM" id="SSF53474">
    <property type="entry name" value="alpha/beta-Hydrolases"/>
    <property type="match status" value="1"/>
</dbReference>
<dbReference type="Pfam" id="PF01764">
    <property type="entry name" value="Lipase_3"/>
    <property type="match status" value="1"/>
</dbReference>
<dbReference type="InterPro" id="IPR002921">
    <property type="entry name" value="Fungal_lipase-type"/>
</dbReference>
<evidence type="ECO:0000259" key="2">
    <source>
        <dbReference type="Pfam" id="PF01764"/>
    </source>
</evidence>
<keyword evidence="1" id="KW-0812">Transmembrane</keyword>
<feature type="domain" description="Fungal lipase-type" evidence="2">
    <location>
        <begin position="688"/>
        <end position="793"/>
    </location>
</feature>
<proteinExistence type="predicted"/>
<dbReference type="AlphaFoldDB" id="A0A7S2NQH0"/>
<feature type="transmembrane region" description="Helical" evidence="1">
    <location>
        <begin position="539"/>
        <end position="563"/>
    </location>
</feature>
<feature type="transmembrane region" description="Helical" evidence="1">
    <location>
        <begin position="381"/>
        <end position="399"/>
    </location>
</feature>
<evidence type="ECO:0000256" key="1">
    <source>
        <dbReference type="SAM" id="Phobius"/>
    </source>
</evidence>
<feature type="transmembrane region" description="Helical" evidence="1">
    <location>
        <begin position="496"/>
        <end position="527"/>
    </location>
</feature>
<accession>A0A7S2NQH0</accession>
<dbReference type="CDD" id="cd00741">
    <property type="entry name" value="Lipase"/>
    <property type="match status" value="1"/>
</dbReference>
<dbReference type="InterPro" id="IPR029058">
    <property type="entry name" value="AB_hydrolase_fold"/>
</dbReference>